<evidence type="ECO:0000313" key="4">
    <source>
        <dbReference type="Proteomes" id="UP000035009"/>
    </source>
</evidence>
<accession>M3UZ38</accession>
<feature type="region of interest" description="Disordered" evidence="1">
    <location>
        <begin position="35"/>
        <end position="74"/>
    </location>
</feature>
<feature type="compositionally biased region" description="Low complexity" evidence="1">
    <location>
        <begin position="47"/>
        <end position="74"/>
    </location>
</feature>
<keyword evidence="2" id="KW-0812">Transmembrane</keyword>
<feature type="transmembrane region" description="Helical" evidence="2">
    <location>
        <begin position="104"/>
        <end position="124"/>
    </location>
</feature>
<comment type="caution">
    <text evidence="3">The sequence shown here is derived from an EMBL/GenBank/DDBJ whole genome shotgun (WGS) entry which is preliminary data.</text>
</comment>
<evidence type="ECO:0000313" key="3">
    <source>
        <dbReference type="EMBL" id="GAC81212.1"/>
    </source>
</evidence>
<name>M3UZ38_GORML</name>
<sequence>MSVPLPYPELPAVLGEVCPHTLDRGDVRGEADWARSLFDMTAPQPNPYQQQPQGYAPQPGYAPPQQGYQQPYPPQGYAQPVYQQPIQQAASGAQYVRQQQGHSIIKHILFGWVTMYIYTIYLAVSPNHYFHA</sequence>
<keyword evidence="4" id="KW-1185">Reference proteome</keyword>
<gene>
    <name evidence="3" type="ORF">GM1_030_00410</name>
</gene>
<dbReference type="Proteomes" id="UP000035009">
    <property type="component" value="Unassembled WGS sequence"/>
</dbReference>
<proteinExistence type="predicted"/>
<evidence type="ECO:0000256" key="1">
    <source>
        <dbReference type="SAM" id="MobiDB-lite"/>
    </source>
</evidence>
<keyword evidence="2" id="KW-1133">Transmembrane helix</keyword>
<dbReference type="EMBL" id="BAOP01000030">
    <property type="protein sequence ID" value="GAC81212.1"/>
    <property type="molecule type" value="Genomic_DNA"/>
</dbReference>
<evidence type="ECO:0000256" key="2">
    <source>
        <dbReference type="SAM" id="Phobius"/>
    </source>
</evidence>
<protein>
    <submittedName>
        <fullName evidence="3">Uncharacterized protein</fullName>
    </submittedName>
</protein>
<dbReference type="AlphaFoldDB" id="M3UZ38"/>
<reference evidence="3 4" key="1">
    <citation type="submission" date="2013-02" db="EMBL/GenBank/DDBJ databases">
        <title>Whole genome shotgun sequence of Gordonia malaquae NBRC 108250.</title>
        <authorList>
            <person name="Yoshida I."/>
            <person name="Hosoyama A."/>
            <person name="Tsuchikane K."/>
            <person name="Ando Y."/>
            <person name="Baba S."/>
            <person name="Ohji S."/>
            <person name="Hamada M."/>
            <person name="Tamura T."/>
            <person name="Yamazoe A."/>
            <person name="Yamazaki S."/>
            <person name="Fujita N."/>
        </authorList>
    </citation>
    <scope>NUCLEOTIDE SEQUENCE [LARGE SCALE GENOMIC DNA]</scope>
    <source>
        <strain evidence="3 4">NBRC 108250</strain>
    </source>
</reference>
<keyword evidence="2" id="KW-0472">Membrane</keyword>
<organism evidence="3 4">
    <name type="scientific">Gordonia malaquae NBRC 108250</name>
    <dbReference type="NCBI Taxonomy" id="1223542"/>
    <lineage>
        <taxon>Bacteria</taxon>
        <taxon>Bacillati</taxon>
        <taxon>Actinomycetota</taxon>
        <taxon>Actinomycetes</taxon>
        <taxon>Mycobacteriales</taxon>
        <taxon>Gordoniaceae</taxon>
        <taxon>Gordonia</taxon>
    </lineage>
</organism>